<dbReference type="Proteomes" id="UP000321051">
    <property type="component" value="Unassembled WGS sequence"/>
</dbReference>
<gene>
    <name evidence="2" type="ORF">MHA01_10800</name>
</gene>
<comment type="caution">
    <text evidence="2">The sequence shown here is derived from an EMBL/GenBank/DDBJ whole genome shotgun (WGS) entry which is preliminary data.</text>
</comment>
<sequence>MLEMIKVMKMGWIKAMHRGIIVIFILLMLMEGTEIIHMPVWLIYASVAVTFVSTSINLIDAINEKRREKKNSDI</sequence>
<evidence type="ECO:0000313" key="2">
    <source>
        <dbReference type="EMBL" id="GEK58175.1"/>
    </source>
</evidence>
<evidence type="ECO:0000313" key="3">
    <source>
        <dbReference type="Proteomes" id="UP000321051"/>
    </source>
</evidence>
<keyword evidence="3" id="KW-1185">Reference proteome</keyword>
<protein>
    <submittedName>
        <fullName evidence="2">Uncharacterized protein</fullName>
    </submittedName>
</protein>
<dbReference type="AlphaFoldDB" id="A0A510Y4B0"/>
<reference evidence="2 3" key="1">
    <citation type="submission" date="2019-07" db="EMBL/GenBank/DDBJ databases">
        <title>Whole genome shotgun sequence of Marinococcus halophilus NBRC 102359.</title>
        <authorList>
            <person name="Hosoyama A."/>
            <person name="Uohara A."/>
            <person name="Ohji S."/>
            <person name="Ichikawa N."/>
        </authorList>
    </citation>
    <scope>NUCLEOTIDE SEQUENCE [LARGE SCALE GENOMIC DNA]</scope>
    <source>
        <strain evidence="2 3">NBRC 102359</strain>
    </source>
</reference>
<feature type="transmembrane region" description="Helical" evidence="1">
    <location>
        <begin position="42"/>
        <end position="62"/>
    </location>
</feature>
<proteinExistence type="predicted"/>
<organism evidence="2 3">
    <name type="scientific">Marinococcus halophilus</name>
    <dbReference type="NCBI Taxonomy" id="1371"/>
    <lineage>
        <taxon>Bacteria</taxon>
        <taxon>Bacillati</taxon>
        <taxon>Bacillota</taxon>
        <taxon>Bacilli</taxon>
        <taxon>Bacillales</taxon>
        <taxon>Bacillaceae</taxon>
        <taxon>Marinococcus</taxon>
    </lineage>
</organism>
<keyword evidence="1" id="KW-0472">Membrane</keyword>
<dbReference type="EMBL" id="BJUN01000005">
    <property type="protein sequence ID" value="GEK58175.1"/>
    <property type="molecule type" value="Genomic_DNA"/>
</dbReference>
<evidence type="ECO:0000256" key="1">
    <source>
        <dbReference type="SAM" id="Phobius"/>
    </source>
</evidence>
<accession>A0A510Y4B0</accession>
<keyword evidence="1" id="KW-1133">Transmembrane helix</keyword>
<name>A0A510Y4B0_MARHA</name>
<keyword evidence="1" id="KW-0812">Transmembrane</keyword>
<dbReference type="RefSeq" id="WP_094908322.1">
    <property type="nucleotide sequence ID" value="NZ_BJUN01000005.1"/>
</dbReference>